<reference evidence="1" key="1">
    <citation type="journal article" date="2007" name="PLoS ONE">
        <title>The first genome sequence of an elite grapevine cultivar (Pinot noir Vitis vinifera L.): coping with a highly heterozygous genome.</title>
        <authorList>
            <person name="Velasco R."/>
            <person name="Zharkikh A."/>
            <person name="Troggio M."/>
            <person name="Cartwright D.A."/>
            <person name="Cestaro A."/>
            <person name="Pruss D."/>
            <person name="Pindo M."/>
            <person name="FitzGerald L.M."/>
            <person name="Vezzulli S."/>
            <person name="Reid J."/>
            <person name="Malacarne G."/>
            <person name="Iliev D."/>
            <person name="Coppola G."/>
            <person name="Wardell B."/>
            <person name="Micheletti D."/>
            <person name="Macalma T."/>
            <person name="Facci M."/>
            <person name="Mitchell J.T."/>
            <person name="Perazzolli M."/>
            <person name="Eldredge G."/>
            <person name="Gatto P."/>
            <person name="Oyzerski R."/>
            <person name="Moretto M."/>
            <person name="Gutin N."/>
            <person name="Stefanini M."/>
            <person name="Chen Y."/>
            <person name="Segala C."/>
            <person name="Davenport C."/>
            <person name="Dematte L."/>
            <person name="Mraz A."/>
            <person name="Battilana J."/>
            <person name="Stormo K."/>
            <person name="Costa F."/>
            <person name="Tao Q."/>
            <person name="Si-Ammour A."/>
            <person name="Harkins T."/>
            <person name="Lackey A."/>
            <person name="Perbost C."/>
            <person name="Taillon B."/>
            <person name="Stella A."/>
            <person name="Solovyev V."/>
            <person name="Fawcett J.A."/>
            <person name="Sterck L."/>
            <person name="Vandepoele K."/>
            <person name="Grando S.M."/>
            <person name="Toppo S."/>
            <person name="Moser C."/>
            <person name="Lanchbury J."/>
            <person name="Bogden R."/>
            <person name="Skolnick M."/>
            <person name="Sgaramella V."/>
            <person name="Bhatnagar S.K."/>
            <person name="Fontana P."/>
            <person name="Gutin A."/>
            <person name="Van de Peer Y."/>
            <person name="Salamini F."/>
            <person name="Viola R."/>
        </authorList>
    </citation>
    <scope>NUCLEOTIDE SEQUENCE</scope>
</reference>
<sequence>MALAADPQKSCVVGVGECLGNENYCVTRNLANPYTILKEKRAPRRAILIITEALTPTNSAIFLVHPRPMPSYQLQDNNREAMEAMKPLFKSLASPGSLRHWGPRSSQMDTLFQLKMIPASINLQKTSRQVVAEPSSFCRRLSEIVGDDLSSFLSFYSAGGRMRVVTSCLK</sequence>
<dbReference type="AlphaFoldDB" id="A5BQ45"/>
<evidence type="ECO:0000313" key="1">
    <source>
        <dbReference type="EMBL" id="CAN70415.1"/>
    </source>
</evidence>
<gene>
    <name evidence="1" type="ORF">VITISV_036021</name>
</gene>
<proteinExistence type="predicted"/>
<name>A5BQ45_VITVI</name>
<dbReference type="EMBL" id="AM467187">
    <property type="protein sequence ID" value="CAN70415.1"/>
    <property type="molecule type" value="Genomic_DNA"/>
</dbReference>
<protein>
    <submittedName>
        <fullName evidence="1">Uncharacterized protein</fullName>
    </submittedName>
</protein>
<organism evidence="1">
    <name type="scientific">Vitis vinifera</name>
    <name type="common">Grape</name>
    <dbReference type="NCBI Taxonomy" id="29760"/>
    <lineage>
        <taxon>Eukaryota</taxon>
        <taxon>Viridiplantae</taxon>
        <taxon>Streptophyta</taxon>
        <taxon>Embryophyta</taxon>
        <taxon>Tracheophyta</taxon>
        <taxon>Spermatophyta</taxon>
        <taxon>Magnoliopsida</taxon>
        <taxon>eudicotyledons</taxon>
        <taxon>Gunneridae</taxon>
        <taxon>Pentapetalae</taxon>
        <taxon>rosids</taxon>
        <taxon>Vitales</taxon>
        <taxon>Vitaceae</taxon>
        <taxon>Viteae</taxon>
        <taxon>Vitis</taxon>
    </lineage>
</organism>
<accession>A5BQ45</accession>